<dbReference type="InterPro" id="IPR004573">
    <property type="entry name" value="rRNA_ssu_MeTfrase_B"/>
</dbReference>
<feature type="active site" description="Nucleophile" evidence="13">
    <location>
        <position position="372"/>
    </location>
</feature>
<dbReference type="PRINTS" id="PR02008">
    <property type="entry name" value="RCMTFAMILY"/>
</dbReference>
<keyword evidence="8 13" id="KW-0949">S-adenosyl-L-methionine</keyword>
<evidence type="ECO:0000256" key="10">
    <source>
        <dbReference type="ARBA" id="ARBA00030399"/>
    </source>
</evidence>
<dbReference type="InterPro" id="IPR054728">
    <property type="entry name" value="RsmB-like_ferredoxin"/>
</dbReference>
<dbReference type="InterPro" id="IPR049560">
    <property type="entry name" value="MeTrfase_RsmB-F_NOP2_cat"/>
</dbReference>
<dbReference type="NCBIfam" id="NF008149">
    <property type="entry name" value="PRK10901.1"/>
    <property type="match status" value="1"/>
</dbReference>
<evidence type="ECO:0000256" key="5">
    <source>
        <dbReference type="ARBA" id="ARBA00022552"/>
    </source>
</evidence>
<keyword evidence="5" id="KW-0698">rRNA processing</keyword>
<feature type="binding site" evidence="13">
    <location>
        <position position="274"/>
    </location>
    <ligand>
        <name>S-adenosyl-L-methionine</name>
        <dbReference type="ChEBI" id="CHEBI:59789"/>
    </ligand>
</feature>
<evidence type="ECO:0000256" key="7">
    <source>
        <dbReference type="ARBA" id="ARBA00022679"/>
    </source>
</evidence>
<dbReference type="InterPro" id="IPR023267">
    <property type="entry name" value="RCMT"/>
</dbReference>
<feature type="binding site" evidence="13">
    <location>
        <position position="319"/>
    </location>
    <ligand>
        <name>S-adenosyl-L-methionine</name>
        <dbReference type="ChEBI" id="CHEBI:59789"/>
    </ligand>
</feature>
<evidence type="ECO:0000256" key="13">
    <source>
        <dbReference type="PROSITE-ProRule" id="PRU01023"/>
    </source>
</evidence>
<dbReference type="Gene3D" id="3.40.50.150">
    <property type="entry name" value="Vaccinia Virus protein VP39"/>
    <property type="match status" value="1"/>
</dbReference>
<organism evidence="15 16">
    <name type="scientific">Kingella pumchi</name>
    <dbReference type="NCBI Taxonomy" id="2779506"/>
    <lineage>
        <taxon>Bacteria</taxon>
        <taxon>Pseudomonadati</taxon>
        <taxon>Pseudomonadota</taxon>
        <taxon>Betaproteobacteria</taxon>
        <taxon>Neisseriales</taxon>
        <taxon>Neisseriaceae</taxon>
        <taxon>Kingella</taxon>
    </lineage>
</organism>
<dbReference type="Pfam" id="PF01029">
    <property type="entry name" value="NusB"/>
    <property type="match status" value="1"/>
</dbReference>
<dbReference type="SUPFAM" id="SSF53335">
    <property type="entry name" value="S-adenosyl-L-methionine-dependent methyltransferases"/>
    <property type="match status" value="1"/>
</dbReference>
<evidence type="ECO:0000256" key="9">
    <source>
        <dbReference type="ARBA" id="ARBA00022884"/>
    </source>
</evidence>
<dbReference type="GO" id="GO:0008168">
    <property type="term" value="F:methyltransferase activity"/>
    <property type="evidence" value="ECO:0007669"/>
    <property type="project" value="UniProtKB-KW"/>
</dbReference>
<dbReference type="NCBIfam" id="TIGR00563">
    <property type="entry name" value="rsmB"/>
    <property type="match status" value="1"/>
</dbReference>
<comment type="caution">
    <text evidence="13">Lacks conserved residue(s) required for the propagation of feature annotation.</text>
</comment>
<keyword evidence="16" id="KW-1185">Reference proteome</keyword>
<dbReference type="InterPro" id="IPR006027">
    <property type="entry name" value="NusB_RsmB_TIM44"/>
</dbReference>
<proteinExistence type="inferred from homology"/>
<dbReference type="SUPFAM" id="SSF48013">
    <property type="entry name" value="NusB-like"/>
    <property type="match status" value="1"/>
</dbReference>
<evidence type="ECO:0000259" key="14">
    <source>
        <dbReference type="PROSITE" id="PS51686"/>
    </source>
</evidence>
<dbReference type="RefSeq" id="WP_238747720.1">
    <property type="nucleotide sequence ID" value="NZ_JAKOOW010000026.1"/>
</dbReference>
<dbReference type="PANTHER" id="PTHR22807:SF61">
    <property type="entry name" value="NOL1_NOP2_SUN FAMILY PROTEIN _ ANTITERMINATION NUSB DOMAIN-CONTAINING PROTEIN"/>
    <property type="match status" value="1"/>
</dbReference>
<dbReference type="EC" id="2.1.1.176" evidence="3"/>
<comment type="similarity">
    <text evidence="13">Belongs to the class I-like SAM-binding methyltransferase superfamily. RsmB/NOP family.</text>
</comment>
<comment type="function">
    <text evidence="1">Specifically methylates the cytosine at position 967 (m5C967) of 16S rRNA.</text>
</comment>
<keyword evidence="7 13" id="KW-0808">Transferase</keyword>
<dbReference type="Pfam" id="PF22458">
    <property type="entry name" value="RsmF-B_ferredox"/>
    <property type="match status" value="1"/>
</dbReference>
<evidence type="ECO:0000256" key="11">
    <source>
        <dbReference type="ARBA" id="ARBA00031088"/>
    </source>
</evidence>
<dbReference type="CDD" id="cd02440">
    <property type="entry name" value="AdoMet_MTases"/>
    <property type="match status" value="1"/>
</dbReference>
<evidence type="ECO:0000256" key="8">
    <source>
        <dbReference type="ARBA" id="ARBA00022691"/>
    </source>
</evidence>
<accession>A0ABS9NP40</accession>
<evidence type="ECO:0000256" key="6">
    <source>
        <dbReference type="ARBA" id="ARBA00022603"/>
    </source>
</evidence>
<name>A0ABS9NP40_9NEIS</name>
<dbReference type="PANTHER" id="PTHR22807">
    <property type="entry name" value="NOP2 YEAST -RELATED NOL1/NOP2/FMU SUN DOMAIN-CONTAINING"/>
    <property type="match status" value="1"/>
</dbReference>
<dbReference type="InterPro" id="IPR035926">
    <property type="entry name" value="NusB-like_sf"/>
</dbReference>
<protein>
    <recommendedName>
        <fullName evidence="3">16S rRNA (cytosine(967)-C(5))-methyltransferase</fullName>
        <ecNumber evidence="3">2.1.1.176</ecNumber>
    </recommendedName>
    <alternativeName>
        <fullName evidence="10">16S rRNA m5C967 methyltransferase</fullName>
    </alternativeName>
    <alternativeName>
        <fullName evidence="11">rRNA (cytosine-C(5)-)-methyltransferase RsmB</fullName>
    </alternativeName>
</protein>
<keyword evidence="9 13" id="KW-0694">RNA-binding</keyword>
<sequence length="421" mass="46554">MSLSQVQKLAAQTVVAVGEGRNLADELAALLRAHPDLSPQDKGMLQDLAYGVQRYAGSLKFMLGRMLNSPLSNPQLEALLLVALYQLAYTRNAPHAVVNEAVAQIARIGRGQYRSLANALLRRFLREQEKLQAAARRDDTAKYNLPAWLLAYLQNRYPKHWHNIATAFQSHPPLTLRVNRRHSDAESYLTTLQAAGLDGKILGSHSIRLDQAVPVAKLPGFAEGVVSVQDFGAQQAALILDVQNGERVLDACAAPGGKSGHILESADCELTAIDIDPQRLQRVKDNLDRLGFKAELHCAPAQDLAAWYDGRPFDAVLADIPCTASGTVKRNPDIKWLRRPADGVKTARQQAALLDALWQTVKPGGRMLLATCSLFEEENQEQCRRFLSRHPDAESVTEQLLLPNDKQDGFYYALIRKRPPL</sequence>
<evidence type="ECO:0000256" key="4">
    <source>
        <dbReference type="ARBA" id="ARBA00022490"/>
    </source>
</evidence>
<dbReference type="InterPro" id="IPR029063">
    <property type="entry name" value="SAM-dependent_MTases_sf"/>
</dbReference>
<dbReference type="EMBL" id="JAKOOW010000026">
    <property type="protein sequence ID" value="MCG6504337.1"/>
    <property type="molecule type" value="Genomic_DNA"/>
</dbReference>
<evidence type="ECO:0000256" key="1">
    <source>
        <dbReference type="ARBA" id="ARBA00002724"/>
    </source>
</evidence>
<evidence type="ECO:0000313" key="16">
    <source>
        <dbReference type="Proteomes" id="UP001298424"/>
    </source>
</evidence>
<dbReference type="GO" id="GO:0032259">
    <property type="term" value="P:methylation"/>
    <property type="evidence" value="ECO:0007669"/>
    <property type="project" value="UniProtKB-KW"/>
</dbReference>
<comment type="catalytic activity">
    <reaction evidence="12">
        <text>cytidine(967) in 16S rRNA + S-adenosyl-L-methionine = 5-methylcytidine(967) in 16S rRNA + S-adenosyl-L-homocysteine + H(+)</text>
        <dbReference type="Rhea" id="RHEA:42748"/>
        <dbReference type="Rhea" id="RHEA-COMP:10219"/>
        <dbReference type="Rhea" id="RHEA-COMP:10220"/>
        <dbReference type="ChEBI" id="CHEBI:15378"/>
        <dbReference type="ChEBI" id="CHEBI:57856"/>
        <dbReference type="ChEBI" id="CHEBI:59789"/>
        <dbReference type="ChEBI" id="CHEBI:74483"/>
        <dbReference type="ChEBI" id="CHEBI:82748"/>
        <dbReference type="EC" id="2.1.1.176"/>
    </reaction>
</comment>
<reference evidence="15 16" key="1">
    <citation type="submission" date="2022-02" db="EMBL/GenBank/DDBJ databases">
        <title>Genome sequence data of Kingella unionensis sp. nov. strain CICC 24913 (CCUG 75125).</title>
        <authorList>
            <person name="Xiao M."/>
        </authorList>
    </citation>
    <scope>NUCLEOTIDE SEQUENCE [LARGE SCALE GENOMIC DNA]</scope>
    <source>
        <strain evidence="15 16">CICC 24913</strain>
    </source>
</reference>
<dbReference type="Proteomes" id="UP001298424">
    <property type="component" value="Unassembled WGS sequence"/>
</dbReference>
<evidence type="ECO:0000256" key="12">
    <source>
        <dbReference type="ARBA" id="ARBA00047283"/>
    </source>
</evidence>
<comment type="caution">
    <text evidence="15">The sequence shown here is derived from an EMBL/GenBank/DDBJ whole genome shotgun (WGS) entry which is preliminary data.</text>
</comment>
<evidence type="ECO:0000256" key="3">
    <source>
        <dbReference type="ARBA" id="ARBA00012140"/>
    </source>
</evidence>
<dbReference type="Gene3D" id="1.10.940.10">
    <property type="entry name" value="NusB-like"/>
    <property type="match status" value="1"/>
</dbReference>
<keyword evidence="6 13" id="KW-0489">Methyltransferase</keyword>
<feature type="binding site" evidence="13">
    <location>
        <begin position="252"/>
        <end position="258"/>
    </location>
    <ligand>
        <name>S-adenosyl-L-methionine</name>
        <dbReference type="ChEBI" id="CHEBI:59789"/>
    </ligand>
</feature>
<dbReference type="InterPro" id="IPR001678">
    <property type="entry name" value="MeTrfase_RsmB-F_NOP2_dom"/>
</dbReference>
<dbReference type="PROSITE" id="PS51686">
    <property type="entry name" value="SAM_MT_RSMB_NOP"/>
    <property type="match status" value="1"/>
</dbReference>
<evidence type="ECO:0000313" key="15">
    <source>
        <dbReference type="EMBL" id="MCG6504337.1"/>
    </source>
</evidence>
<gene>
    <name evidence="15" type="primary">rsmB</name>
    <name evidence="15" type="ORF">MB824_07495</name>
</gene>
<feature type="domain" description="SAM-dependent MTase RsmB/NOP-type" evidence="14">
    <location>
        <begin position="164"/>
        <end position="421"/>
    </location>
</feature>
<keyword evidence="4" id="KW-0963">Cytoplasm</keyword>
<evidence type="ECO:0000256" key="2">
    <source>
        <dbReference type="ARBA" id="ARBA00004496"/>
    </source>
</evidence>
<dbReference type="Gene3D" id="3.30.70.1170">
    <property type="entry name" value="Sun protein, domain 3"/>
    <property type="match status" value="1"/>
</dbReference>
<comment type="subcellular location">
    <subcellularLocation>
        <location evidence="2">Cytoplasm</location>
    </subcellularLocation>
</comment>
<dbReference type="Pfam" id="PF01189">
    <property type="entry name" value="Methyltr_RsmB-F"/>
    <property type="match status" value="1"/>
</dbReference>